<dbReference type="EMBL" id="AP024525">
    <property type="protein sequence ID" value="BCT75557.1"/>
    <property type="molecule type" value="Genomic_DNA"/>
</dbReference>
<sequence length="116" mass="12410">MTGDVLDTITPEQWAALAAAARRDAARLPAEAVGNFMYTVAADATGARYWFEARAERAVAARALHLAHAAGVYDNRTAGPDQTLREQLTALGTAHDPLDMAARFVGPQFVEEARNG</sequence>
<gene>
    <name evidence="1" type="ORF">SCMU_13990</name>
</gene>
<accession>A0ABM7PTI2</accession>
<protein>
    <submittedName>
        <fullName evidence="1">Uncharacterized protein</fullName>
    </submittedName>
</protein>
<evidence type="ECO:0000313" key="2">
    <source>
        <dbReference type="Proteomes" id="UP001319861"/>
    </source>
</evidence>
<organism evidence="1 2">
    <name type="scientific">Sinomonas cyclohexanicum</name>
    <name type="common">Corynebacterium cyclohexanicum</name>
    <dbReference type="NCBI Taxonomy" id="322009"/>
    <lineage>
        <taxon>Bacteria</taxon>
        <taxon>Bacillati</taxon>
        <taxon>Actinomycetota</taxon>
        <taxon>Actinomycetes</taxon>
        <taxon>Micrococcales</taxon>
        <taxon>Micrococcaceae</taxon>
        <taxon>Sinomonas</taxon>
    </lineage>
</organism>
<dbReference type="Proteomes" id="UP001319861">
    <property type="component" value="Chromosome"/>
</dbReference>
<keyword evidence="2" id="KW-1185">Reference proteome</keyword>
<name>A0ABM7PTI2_SINCY</name>
<reference evidence="1 2" key="1">
    <citation type="journal article" date="2021" name="J. Biosci. Bioeng.">
        <title>Identification and characterization of a chc gene cluster responsible for the aromatization pathway of cyclohexanecarboxylate degradation in Sinomonas cyclohexanicum ATCC 51369.</title>
        <authorList>
            <person name="Yamamoto T."/>
            <person name="Hasegawa Y."/>
            <person name="Lau P.C.K."/>
            <person name="Iwaki H."/>
        </authorList>
    </citation>
    <scope>NUCLEOTIDE SEQUENCE [LARGE SCALE GENOMIC DNA]</scope>
    <source>
        <strain evidence="1 2">ATCC 51369</strain>
    </source>
</reference>
<proteinExistence type="predicted"/>
<evidence type="ECO:0000313" key="1">
    <source>
        <dbReference type="EMBL" id="BCT75557.1"/>
    </source>
</evidence>